<feature type="domain" description="Regulatory protein YycH-like" evidence="2">
    <location>
        <begin position="40"/>
        <end position="250"/>
    </location>
</feature>
<comment type="caution">
    <text evidence="3">The sequence shown here is derived from an EMBL/GenBank/DDBJ whole genome shotgun (WGS) entry which is preliminary data.</text>
</comment>
<evidence type="ECO:0000256" key="1">
    <source>
        <dbReference type="SAM" id="Phobius"/>
    </source>
</evidence>
<gene>
    <name evidence="3" type="ORF">FG383_14240</name>
</gene>
<dbReference type="Gene3D" id="2.40.128.690">
    <property type="entry name" value="YycH protein, domain 3-like"/>
    <property type="match status" value="1"/>
</dbReference>
<protein>
    <recommendedName>
        <fullName evidence="2">Regulatory protein YycH-like domain-containing protein</fullName>
    </recommendedName>
</protein>
<dbReference type="OrthoDB" id="2388036at2"/>
<keyword evidence="1" id="KW-0812">Transmembrane</keyword>
<dbReference type="Pfam" id="PF09648">
    <property type="entry name" value="YycI"/>
    <property type="match status" value="1"/>
</dbReference>
<keyword evidence="4" id="KW-1185">Reference proteome</keyword>
<feature type="transmembrane region" description="Helical" evidence="1">
    <location>
        <begin position="9"/>
        <end position="26"/>
    </location>
</feature>
<evidence type="ECO:0000259" key="2">
    <source>
        <dbReference type="Pfam" id="PF09648"/>
    </source>
</evidence>
<dbReference type="GO" id="GO:0016020">
    <property type="term" value="C:membrane"/>
    <property type="evidence" value="ECO:0007669"/>
    <property type="project" value="InterPro"/>
</dbReference>
<name>A0A544T257_9BACI</name>
<evidence type="ECO:0000313" key="4">
    <source>
        <dbReference type="Proteomes" id="UP000318937"/>
    </source>
</evidence>
<dbReference type="AlphaFoldDB" id="A0A544T257"/>
<proteinExistence type="predicted"/>
<dbReference type="Proteomes" id="UP000318937">
    <property type="component" value="Unassembled WGS sequence"/>
</dbReference>
<dbReference type="EMBL" id="VDGG01000031">
    <property type="protein sequence ID" value="TQR11536.1"/>
    <property type="molecule type" value="Genomic_DNA"/>
</dbReference>
<reference evidence="3 4" key="1">
    <citation type="submission" date="2019-05" db="EMBL/GenBank/DDBJ databases">
        <title>Psychrobacillus vulpis sp. nov., a new species isolated from feces of a red fox that inhabits in The Tablas de Daimiel Natural Park, Albacete, Spain.</title>
        <authorList>
            <person name="Rodriguez M."/>
            <person name="Reina J.C."/>
            <person name="Bejar V."/>
            <person name="Llamas I."/>
        </authorList>
    </citation>
    <scope>NUCLEOTIDE SEQUENCE [LARGE SCALE GENOMIC DNA]</scope>
    <source>
        <strain evidence="3 4">NHI-2</strain>
    </source>
</reference>
<organism evidence="3 4">
    <name type="scientific">Psychrobacillus soli</name>
    <dbReference type="NCBI Taxonomy" id="1543965"/>
    <lineage>
        <taxon>Bacteria</taxon>
        <taxon>Bacillati</taxon>
        <taxon>Bacillota</taxon>
        <taxon>Bacilli</taxon>
        <taxon>Bacillales</taxon>
        <taxon>Bacillaceae</taxon>
        <taxon>Psychrobacillus</taxon>
    </lineage>
</organism>
<keyword evidence="1" id="KW-0472">Membrane</keyword>
<keyword evidence="1" id="KW-1133">Transmembrane helix</keyword>
<sequence length="267" mass="30621">MDWNKTKTIFIIVFSILNVFLLSLYVNRYNDALNVVEPIDTPIEERLLSDNIKVPKTESYIQEASYVSGNVHLFSMEELDGLTNQTLEVKDGFQLIGTFKEPIAVTTENSLEKLVKANIIRGDSYGLWKIDEEEQSATFFQKVNDRLVYHNKNAQVIVHWNDEKELIGYEQTVLDNLEDYDELKKLVSPMLVIKVLYSSSLLKADSTVKDIRLGYSTLATLTETQVFAPTWYVQVELSDGTMEEYFVNAVEGRISEIPKETEQPEVK</sequence>
<dbReference type="InterPro" id="IPR018604">
    <property type="entry name" value="YycI-like"/>
</dbReference>
<evidence type="ECO:0000313" key="3">
    <source>
        <dbReference type="EMBL" id="TQR11536.1"/>
    </source>
</evidence>
<accession>A0A544T257</accession>